<proteinExistence type="predicted"/>
<sequence length="79" mass="8634">MTAAPLSSPQPPPQTEGPRMQISCSGWEHVASAPTGRRWYCLLRSPRPPPPMEGSRLQISCEEGGIKPWCVKECTSLGE</sequence>
<evidence type="ECO:0000313" key="3">
    <source>
        <dbReference type="Proteomes" id="UP000032180"/>
    </source>
</evidence>
<protein>
    <submittedName>
        <fullName evidence="2">Uncharacterized protein</fullName>
    </submittedName>
</protein>
<dbReference type="HOGENOM" id="CLU_2609485_0_0_1"/>
<evidence type="ECO:0000313" key="2">
    <source>
        <dbReference type="EnsemblPlants" id="LPERR10G01760.1"/>
    </source>
</evidence>
<dbReference type="AlphaFoldDB" id="A0A0D9XHS5"/>
<feature type="region of interest" description="Disordered" evidence="1">
    <location>
        <begin position="1"/>
        <end position="21"/>
    </location>
</feature>
<name>A0A0D9XHS5_9ORYZ</name>
<reference evidence="2" key="3">
    <citation type="submission" date="2015-04" db="UniProtKB">
        <authorList>
            <consortium name="EnsemblPlants"/>
        </authorList>
    </citation>
    <scope>IDENTIFICATION</scope>
</reference>
<organism evidence="2 3">
    <name type="scientific">Leersia perrieri</name>
    <dbReference type="NCBI Taxonomy" id="77586"/>
    <lineage>
        <taxon>Eukaryota</taxon>
        <taxon>Viridiplantae</taxon>
        <taxon>Streptophyta</taxon>
        <taxon>Embryophyta</taxon>
        <taxon>Tracheophyta</taxon>
        <taxon>Spermatophyta</taxon>
        <taxon>Magnoliopsida</taxon>
        <taxon>Liliopsida</taxon>
        <taxon>Poales</taxon>
        <taxon>Poaceae</taxon>
        <taxon>BOP clade</taxon>
        <taxon>Oryzoideae</taxon>
        <taxon>Oryzeae</taxon>
        <taxon>Oryzinae</taxon>
        <taxon>Leersia</taxon>
    </lineage>
</organism>
<evidence type="ECO:0000256" key="1">
    <source>
        <dbReference type="SAM" id="MobiDB-lite"/>
    </source>
</evidence>
<accession>A0A0D9XHS5</accession>
<dbReference type="EnsemblPlants" id="LPERR10G01760.1">
    <property type="protein sequence ID" value="LPERR10G01760.1"/>
    <property type="gene ID" value="LPERR10G01760"/>
</dbReference>
<keyword evidence="3" id="KW-1185">Reference proteome</keyword>
<dbReference type="Proteomes" id="UP000032180">
    <property type="component" value="Chromosome 10"/>
</dbReference>
<reference evidence="3" key="2">
    <citation type="submission" date="2013-12" db="EMBL/GenBank/DDBJ databases">
        <authorList>
            <person name="Yu Y."/>
            <person name="Lee S."/>
            <person name="de Baynast K."/>
            <person name="Wissotski M."/>
            <person name="Liu L."/>
            <person name="Talag J."/>
            <person name="Goicoechea J."/>
            <person name="Angelova A."/>
            <person name="Jetty R."/>
            <person name="Kudrna D."/>
            <person name="Golser W."/>
            <person name="Rivera L."/>
            <person name="Zhang J."/>
            <person name="Wing R."/>
        </authorList>
    </citation>
    <scope>NUCLEOTIDE SEQUENCE</scope>
</reference>
<reference evidence="2 3" key="1">
    <citation type="submission" date="2012-08" db="EMBL/GenBank/DDBJ databases">
        <title>Oryza genome evolution.</title>
        <authorList>
            <person name="Wing R.A."/>
        </authorList>
    </citation>
    <scope>NUCLEOTIDE SEQUENCE</scope>
</reference>
<dbReference type="Gramene" id="LPERR10G01760.1">
    <property type="protein sequence ID" value="LPERR10G01760.1"/>
    <property type="gene ID" value="LPERR10G01760"/>
</dbReference>